<dbReference type="SMART" id="SM00666">
    <property type="entry name" value="PB1"/>
    <property type="match status" value="1"/>
</dbReference>
<dbReference type="SMART" id="SM00116">
    <property type="entry name" value="CBS"/>
    <property type="match status" value="4"/>
</dbReference>
<evidence type="ECO:0000313" key="7">
    <source>
        <dbReference type="EMBL" id="CDH57173.1"/>
    </source>
</evidence>
<feature type="compositionally biased region" description="Basic residues" evidence="3">
    <location>
        <begin position="40"/>
        <end position="52"/>
    </location>
</feature>
<dbReference type="PROSITE" id="PS51745">
    <property type="entry name" value="PB1"/>
    <property type="match status" value="1"/>
</dbReference>
<accession>A0A068S456</accession>
<keyword evidence="2" id="KW-0129">CBS domain</keyword>
<feature type="domain" description="CBS" evidence="5">
    <location>
        <begin position="231"/>
        <end position="289"/>
    </location>
</feature>
<dbReference type="Gene3D" id="3.10.580.10">
    <property type="entry name" value="CBS-domain"/>
    <property type="match status" value="2"/>
</dbReference>
<dbReference type="PANTHER" id="PTHR48108">
    <property type="entry name" value="CBS DOMAIN-CONTAINING PROTEIN CBSX2, CHLOROPLASTIC"/>
    <property type="match status" value="1"/>
</dbReference>
<feature type="compositionally biased region" description="Basic and acidic residues" evidence="3">
    <location>
        <begin position="24"/>
        <end position="39"/>
    </location>
</feature>
<dbReference type="PANTHER" id="PTHR48108:SF26">
    <property type="entry name" value="CBS DOMAIN-CONTAINING PROTEIN DDB_G0289609"/>
    <property type="match status" value="1"/>
</dbReference>
<dbReference type="VEuPathDB" id="FungiDB:LCOR_08148.1"/>
<dbReference type="Pfam" id="PF00571">
    <property type="entry name" value="CBS"/>
    <property type="match status" value="4"/>
</dbReference>
<feature type="domain" description="CBS" evidence="5">
    <location>
        <begin position="128"/>
        <end position="184"/>
    </location>
</feature>
<feature type="domain" description="PB1" evidence="6">
    <location>
        <begin position="455"/>
        <end position="549"/>
    </location>
</feature>
<feature type="region of interest" description="Disordered" evidence="3">
    <location>
        <begin position="549"/>
        <end position="654"/>
    </location>
</feature>
<dbReference type="STRING" id="1263082.A0A068S456"/>
<organism evidence="7 8">
    <name type="scientific">Lichtheimia corymbifera JMRC:FSU:9682</name>
    <dbReference type="NCBI Taxonomy" id="1263082"/>
    <lineage>
        <taxon>Eukaryota</taxon>
        <taxon>Fungi</taxon>
        <taxon>Fungi incertae sedis</taxon>
        <taxon>Mucoromycota</taxon>
        <taxon>Mucoromycotina</taxon>
        <taxon>Mucoromycetes</taxon>
        <taxon>Mucorales</taxon>
        <taxon>Lichtheimiaceae</taxon>
        <taxon>Lichtheimia</taxon>
    </lineage>
</organism>
<dbReference type="Proteomes" id="UP000027586">
    <property type="component" value="Unassembled WGS sequence"/>
</dbReference>
<dbReference type="PROSITE" id="PS51371">
    <property type="entry name" value="CBS"/>
    <property type="match status" value="4"/>
</dbReference>
<feature type="domain" description="CBS" evidence="5">
    <location>
        <begin position="296"/>
        <end position="352"/>
    </location>
</feature>
<name>A0A068S456_9FUNG</name>
<keyword evidence="4" id="KW-0472">Membrane</keyword>
<sequence>MTKHSGSRVDYSDQSTVISRQRQSKRDEAIRRKLEQELSKKRHGSTRARQTRKIPGTVSALRPSQALTVKENLLVIEAAQLMAAKRSDCVLVVDEEDHLSGIFTAKDLAYRVVAESLDVRATTVAQIMTQGPMCVTSDTSATDALNLMVSRGFRHLPVCNEEGDIFGLLDITKCLYEAVDKMERAYGSSRKLYDALEGVEREWNNSPVQLVQYMEALRDRMSCPDLSTVLADSPPVEAFMKTTVHDAARLMKEQHTTAVLVTDREGLTGIFTTKDVVLRVIATGLNPATCSISRVMTPHPETASPRTTIMDALHRMYDGHFLNLPVLEDEEIVGMVDVLRLTYATLEQIHSIQGNDGEGPMWSRFWDSFGADAGESESQSSDPLSSLHHPGHHAPSALNAISPEPSASFSQLQGFPEITPNESASMVANNEDSLSAHSSSQYMSRQHSSRGMTGDGTFAFKFTSACGKTHRFTSPINNYNQLLETIRRKVIGEHIPSDADNGNEDWLTVSYLDDENDEVLITSDADLQDSVQLARKLGQDRVKLFVHDSSRPEASRTTTAAGTTTTTTTPVMGLASQPDTPVRVDSPVQMFPNGSTTAASTMSPVPDEPAAKYMPHLENGHMERSHSSSGHRRSKRRSKRSSRRYDSDDSDLGYYSNDGSATGFPQELMLPAAIAFLGVVILGVFAYSRVSPRHR</sequence>
<dbReference type="AlphaFoldDB" id="A0A068S456"/>
<dbReference type="InterPro" id="IPR000644">
    <property type="entry name" value="CBS_dom"/>
</dbReference>
<feature type="domain" description="CBS" evidence="5">
    <location>
        <begin position="61"/>
        <end position="119"/>
    </location>
</feature>
<evidence type="ECO:0000259" key="6">
    <source>
        <dbReference type="PROSITE" id="PS51745"/>
    </source>
</evidence>
<keyword evidence="8" id="KW-1185">Reference proteome</keyword>
<keyword evidence="4" id="KW-1133">Transmembrane helix</keyword>
<evidence type="ECO:0000256" key="2">
    <source>
        <dbReference type="PROSITE-ProRule" id="PRU00703"/>
    </source>
</evidence>
<dbReference type="InterPro" id="IPR053793">
    <property type="entry name" value="PB1-like"/>
</dbReference>
<protein>
    <submittedName>
        <fullName evidence="7">Cbs and pb1 domain protein</fullName>
    </submittedName>
</protein>
<evidence type="ECO:0000256" key="1">
    <source>
        <dbReference type="ARBA" id="ARBA00022737"/>
    </source>
</evidence>
<gene>
    <name evidence="7" type="ORF">LCOR_08148.1</name>
</gene>
<dbReference type="Gene3D" id="3.10.20.90">
    <property type="entry name" value="Phosphatidylinositol 3-kinase Catalytic Subunit, Chain A, domain 1"/>
    <property type="match status" value="1"/>
</dbReference>
<evidence type="ECO:0000313" key="8">
    <source>
        <dbReference type="Proteomes" id="UP000027586"/>
    </source>
</evidence>
<dbReference type="Pfam" id="PF00564">
    <property type="entry name" value="PB1"/>
    <property type="match status" value="1"/>
</dbReference>
<evidence type="ECO:0000256" key="4">
    <source>
        <dbReference type="SAM" id="Phobius"/>
    </source>
</evidence>
<dbReference type="CDD" id="cd17782">
    <property type="entry name" value="CBS_pair_MUG70_2"/>
    <property type="match status" value="1"/>
</dbReference>
<feature type="region of interest" description="Disordered" evidence="3">
    <location>
        <begin position="372"/>
        <end position="416"/>
    </location>
</feature>
<evidence type="ECO:0000256" key="3">
    <source>
        <dbReference type="SAM" id="MobiDB-lite"/>
    </source>
</evidence>
<dbReference type="InterPro" id="IPR051462">
    <property type="entry name" value="CBS_domain-containing"/>
</dbReference>
<keyword evidence="4" id="KW-0812">Transmembrane</keyword>
<dbReference type="EMBL" id="CBTN010000044">
    <property type="protein sequence ID" value="CDH57173.1"/>
    <property type="molecule type" value="Genomic_DNA"/>
</dbReference>
<keyword evidence="1" id="KW-0677">Repeat</keyword>
<feature type="region of interest" description="Disordered" evidence="3">
    <location>
        <begin position="1"/>
        <end position="56"/>
    </location>
</feature>
<evidence type="ECO:0000259" key="5">
    <source>
        <dbReference type="PROSITE" id="PS51371"/>
    </source>
</evidence>
<dbReference type="InterPro" id="IPR046342">
    <property type="entry name" value="CBS_dom_sf"/>
</dbReference>
<feature type="transmembrane region" description="Helical" evidence="4">
    <location>
        <begin position="668"/>
        <end position="687"/>
    </location>
</feature>
<feature type="compositionally biased region" description="Low complexity" evidence="3">
    <location>
        <begin position="557"/>
        <end position="569"/>
    </location>
</feature>
<feature type="compositionally biased region" description="Basic residues" evidence="3">
    <location>
        <begin position="629"/>
        <end position="642"/>
    </location>
</feature>
<dbReference type="SUPFAM" id="SSF54277">
    <property type="entry name" value="CAD &amp; PB1 domains"/>
    <property type="match status" value="1"/>
</dbReference>
<feature type="compositionally biased region" description="Polar residues" evidence="3">
    <location>
        <begin position="12"/>
        <end position="21"/>
    </location>
</feature>
<feature type="compositionally biased region" description="Polar residues" evidence="3">
    <location>
        <begin position="592"/>
        <end position="603"/>
    </location>
</feature>
<feature type="compositionally biased region" description="Low complexity" evidence="3">
    <location>
        <begin position="376"/>
        <end position="398"/>
    </location>
</feature>
<dbReference type="InterPro" id="IPR000270">
    <property type="entry name" value="PB1_dom"/>
</dbReference>
<dbReference type="SUPFAM" id="SSF54631">
    <property type="entry name" value="CBS-domain pair"/>
    <property type="match status" value="2"/>
</dbReference>
<reference evidence="7" key="1">
    <citation type="submission" date="2013-08" db="EMBL/GenBank/DDBJ databases">
        <title>Gene expansion shapes genome architecture in the human pathogen Lichtheimia corymbifera: an evolutionary genomics analysis in the ancient terrestrial Mucorales (Mucoromycotina).</title>
        <authorList>
            <person name="Schwartze V.U."/>
            <person name="Winter S."/>
            <person name="Shelest E."/>
            <person name="Marcet-Houben M."/>
            <person name="Horn F."/>
            <person name="Wehner S."/>
            <person name="Hoffmann K."/>
            <person name="Riege K."/>
            <person name="Sammeth M."/>
            <person name="Nowrousian M."/>
            <person name="Valiante V."/>
            <person name="Linde J."/>
            <person name="Jacobsen I.D."/>
            <person name="Marz M."/>
            <person name="Brakhage A.A."/>
            <person name="Gabaldon T."/>
            <person name="Bocker S."/>
            <person name="Voigt K."/>
        </authorList>
    </citation>
    <scope>NUCLEOTIDE SEQUENCE [LARGE SCALE GENOMIC DNA]</scope>
    <source>
        <strain evidence="7">FSU 9682</strain>
    </source>
</reference>
<proteinExistence type="predicted"/>
<dbReference type="OrthoDB" id="418595at2759"/>
<comment type="caution">
    <text evidence="7">The sequence shown here is derived from an EMBL/GenBank/DDBJ whole genome shotgun (WGS) entry which is preliminary data.</text>
</comment>
<dbReference type="CDD" id="cd17781">
    <property type="entry name" value="CBS_pair_MUG70_1"/>
    <property type="match status" value="1"/>
</dbReference>